<organism evidence="2 3">
    <name type="scientific">Nostocoides vanveenii</name>
    <dbReference type="NCBI Taxonomy" id="330835"/>
    <lineage>
        <taxon>Bacteria</taxon>
        <taxon>Bacillati</taxon>
        <taxon>Actinomycetota</taxon>
        <taxon>Actinomycetes</taxon>
        <taxon>Micrococcales</taxon>
        <taxon>Intrasporangiaceae</taxon>
        <taxon>Nostocoides</taxon>
    </lineage>
</organism>
<reference evidence="2 3" key="1">
    <citation type="journal article" date="2019" name="Int. J. Syst. Evol. Microbiol.">
        <title>The Global Catalogue of Microorganisms (GCM) 10K type strain sequencing project: providing services to taxonomists for standard genome sequencing and annotation.</title>
        <authorList>
            <consortium name="The Broad Institute Genomics Platform"/>
            <consortium name="The Broad Institute Genome Sequencing Center for Infectious Disease"/>
            <person name="Wu L."/>
            <person name="Ma J."/>
        </authorList>
    </citation>
    <scope>NUCLEOTIDE SEQUENCE [LARGE SCALE GENOMIC DNA]</scope>
    <source>
        <strain evidence="2 3">JCM 15591</strain>
    </source>
</reference>
<dbReference type="Proteomes" id="UP001501475">
    <property type="component" value="Unassembled WGS sequence"/>
</dbReference>
<keyword evidence="3" id="KW-1185">Reference proteome</keyword>
<dbReference type="RefSeq" id="WP_324388482.1">
    <property type="nucleotide sequence ID" value="NZ_BAAAPN010000029.1"/>
</dbReference>
<proteinExistence type="predicted"/>
<protein>
    <submittedName>
        <fullName evidence="2">Uncharacterized protein</fullName>
    </submittedName>
</protein>
<feature type="region of interest" description="Disordered" evidence="1">
    <location>
        <begin position="20"/>
        <end position="44"/>
    </location>
</feature>
<evidence type="ECO:0000313" key="3">
    <source>
        <dbReference type="Proteomes" id="UP001501475"/>
    </source>
</evidence>
<gene>
    <name evidence="2" type="ORF">GCM10009810_11190</name>
</gene>
<comment type="caution">
    <text evidence="2">The sequence shown here is derived from an EMBL/GenBank/DDBJ whole genome shotgun (WGS) entry which is preliminary data.</text>
</comment>
<name>A0ABN2KCF9_9MICO</name>
<feature type="compositionally biased region" description="Basic residues" evidence="1">
    <location>
        <begin position="30"/>
        <end position="44"/>
    </location>
</feature>
<sequence length="44" mass="5475">MDKAIDRDYARMMNELRAASQDWHHDVREPRKRSLSLRRRLTRH</sequence>
<accession>A0ABN2KCF9</accession>
<dbReference type="EMBL" id="BAAAPN010000029">
    <property type="protein sequence ID" value="GAA1752982.1"/>
    <property type="molecule type" value="Genomic_DNA"/>
</dbReference>
<evidence type="ECO:0000256" key="1">
    <source>
        <dbReference type="SAM" id="MobiDB-lite"/>
    </source>
</evidence>
<evidence type="ECO:0000313" key="2">
    <source>
        <dbReference type="EMBL" id="GAA1752982.1"/>
    </source>
</evidence>